<evidence type="ECO:0000256" key="1">
    <source>
        <dbReference type="ARBA" id="ARBA00004370"/>
    </source>
</evidence>
<dbReference type="Pfam" id="PF13855">
    <property type="entry name" value="LRR_8"/>
    <property type="match status" value="1"/>
</dbReference>
<dbReference type="GO" id="GO:0004674">
    <property type="term" value="F:protein serine/threonine kinase activity"/>
    <property type="evidence" value="ECO:0007669"/>
    <property type="project" value="TreeGrafter"/>
</dbReference>
<dbReference type="SUPFAM" id="SSF52047">
    <property type="entry name" value="RNI-like"/>
    <property type="match status" value="1"/>
</dbReference>
<dbReference type="Pfam" id="PF14381">
    <property type="entry name" value="EDR1_CTR1_ARMC3_pept"/>
    <property type="match status" value="1"/>
</dbReference>
<dbReference type="Proteomes" id="UP000541444">
    <property type="component" value="Unassembled WGS sequence"/>
</dbReference>
<dbReference type="EMBL" id="JACGCM010001096">
    <property type="protein sequence ID" value="KAF6161821.1"/>
    <property type="molecule type" value="Genomic_DNA"/>
</dbReference>
<dbReference type="Pfam" id="PF14111">
    <property type="entry name" value="DUF4283"/>
    <property type="match status" value="1"/>
</dbReference>
<keyword evidence="10" id="KW-1185">Reference proteome</keyword>
<evidence type="ECO:0000256" key="2">
    <source>
        <dbReference type="ARBA" id="ARBA00022614"/>
    </source>
</evidence>
<dbReference type="PANTHER" id="PTHR24359:SF1">
    <property type="entry name" value="INHIBITOR OF NUCLEAR FACTOR KAPPA-B KINASE EPSILON SUBUNIT HOMOLOG 1-RELATED"/>
    <property type="match status" value="1"/>
</dbReference>
<feature type="region of interest" description="Disordered" evidence="7">
    <location>
        <begin position="1134"/>
        <end position="1252"/>
    </location>
</feature>
<dbReference type="InterPro" id="IPR025558">
    <property type="entry name" value="DUF4283"/>
</dbReference>
<dbReference type="InterPro" id="IPR003591">
    <property type="entry name" value="Leu-rich_rpt_typical-subtyp"/>
</dbReference>
<dbReference type="SUPFAM" id="SSF56112">
    <property type="entry name" value="Protein kinase-like (PK-like)"/>
    <property type="match status" value="2"/>
</dbReference>
<feature type="compositionally biased region" description="Polar residues" evidence="7">
    <location>
        <begin position="1192"/>
        <end position="1205"/>
    </location>
</feature>
<name>A0A7J7N3N1_9MAGN</name>
<dbReference type="Pfam" id="PF00069">
    <property type="entry name" value="Pkinase"/>
    <property type="match status" value="1"/>
</dbReference>
<dbReference type="SMART" id="SM00364">
    <property type="entry name" value="LRR_BAC"/>
    <property type="match status" value="4"/>
</dbReference>
<proteinExistence type="predicted"/>
<dbReference type="InterPro" id="IPR001611">
    <property type="entry name" value="Leu-rich_rpt"/>
</dbReference>
<dbReference type="PANTHER" id="PTHR24359">
    <property type="entry name" value="SERINE/THREONINE-PROTEIN KINASE SBK1"/>
    <property type="match status" value="1"/>
</dbReference>
<dbReference type="InterPro" id="IPR008271">
    <property type="entry name" value="Ser/Thr_kinase_AS"/>
</dbReference>
<dbReference type="PROSITE" id="PS50011">
    <property type="entry name" value="PROTEIN_KINASE_DOM"/>
    <property type="match status" value="2"/>
</dbReference>
<dbReference type="GO" id="GO:0005524">
    <property type="term" value="F:ATP binding"/>
    <property type="evidence" value="ECO:0007669"/>
    <property type="project" value="InterPro"/>
</dbReference>
<feature type="region of interest" description="Disordered" evidence="7">
    <location>
        <begin position="1484"/>
        <end position="1529"/>
    </location>
</feature>
<feature type="region of interest" description="Disordered" evidence="7">
    <location>
        <begin position="466"/>
        <end position="508"/>
    </location>
</feature>
<dbReference type="SMART" id="SM00220">
    <property type="entry name" value="S_TKc"/>
    <property type="match status" value="1"/>
</dbReference>
<dbReference type="GO" id="GO:0016020">
    <property type="term" value="C:membrane"/>
    <property type="evidence" value="ECO:0007669"/>
    <property type="project" value="UniProtKB-SubCell"/>
</dbReference>
<gene>
    <name evidence="9" type="ORF">GIB67_008582</name>
</gene>
<dbReference type="InterPro" id="IPR044730">
    <property type="entry name" value="RNase_H-like_dom_plant"/>
</dbReference>
<dbReference type="InterPro" id="IPR000719">
    <property type="entry name" value="Prot_kinase_dom"/>
</dbReference>
<comment type="subcellular location">
    <subcellularLocation>
        <location evidence="1">Membrane</location>
    </subcellularLocation>
</comment>
<dbReference type="InterPro" id="IPR055164">
    <property type="entry name" value="EDR1/CTR1/ARMC3-like_pept-like"/>
</dbReference>
<feature type="compositionally biased region" description="Low complexity" evidence="7">
    <location>
        <begin position="470"/>
        <end position="482"/>
    </location>
</feature>
<dbReference type="Gene3D" id="1.10.510.10">
    <property type="entry name" value="Transferase(Phosphotransferase) domain 1"/>
    <property type="match status" value="2"/>
</dbReference>
<reference evidence="9 10" key="1">
    <citation type="journal article" date="2020" name="IScience">
        <title>Genome Sequencing of the Endangered Kingdonia uniflora (Circaeasteraceae, Ranunculales) Reveals Potential Mechanisms of Evolutionary Specialization.</title>
        <authorList>
            <person name="Sun Y."/>
            <person name="Deng T."/>
            <person name="Zhang A."/>
            <person name="Moore M.J."/>
            <person name="Landis J.B."/>
            <person name="Lin N."/>
            <person name="Zhang H."/>
            <person name="Zhang X."/>
            <person name="Huang J."/>
            <person name="Zhang X."/>
            <person name="Sun H."/>
            <person name="Wang H."/>
        </authorList>
    </citation>
    <scope>NUCLEOTIDE SEQUENCE [LARGE SCALE GENOMIC DNA]</scope>
    <source>
        <strain evidence="9">TB1705</strain>
        <tissue evidence="9">Leaf</tissue>
    </source>
</reference>
<dbReference type="PROSITE" id="PS51450">
    <property type="entry name" value="LRR"/>
    <property type="match status" value="2"/>
</dbReference>
<evidence type="ECO:0000256" key="7">
    <source>
        <dbReference type="SAM" id="MobiDB-lite"/>
    </source>
</evidence>
<keyword evidence="6" id="KW-0472">Membrane</keyword>
<organism evidence="9 10">
    <name type="scientific">Kingdonia uniflora</name>
    <dbReference type="NCBI Taxonomy" id="39325"/>
    <lineage>
        <taxon>Eukaryota</taxon>
        <taxon>Viridiplantae</taxon>
        <taxon>Streptophyta</taxon>
        <taxon>Embryophyta</taxon>
        <taxon>Tracheophyta</taxon>
        <taxon>Spermatophyta</taxon>
        <taxon>Magnoliopsida</taxon>
        <taxon>Ranunculales</taxon>
        <taxon>Circaeasteraceae</taxon>
        <taxon>Kingdonia</taxon>
    </lineage>
</organism>
<keyword evidence="3" id="KW-0812">Transmembrane</keyword>
<dbReference type="InterPro" id="IPR032675">
    <property type="entry name" value="LRR_dom_sf"/>
</dbReference>
<dbReference type="FunFam" id="1.10.510.10:FF:000988">
    <property type="entry name" value="Leucine-rich repeat protein kinase family protein"/>
    <property type="match status" value="1"/>
</dbReference>
<evidence type="ECO:0000256" key="4">
    <source>
        <dbReference type="ARBA" id="ARBA00022737"/>
    </source>
</evidence>
<protein>
    <recommendedName>
        <fullName evidence="8">Protein kinase domain-containing protein</fullName>
    </recommendedName>
</protein>
<dbReference type="OrthoDB" id="1394818at2759"/>
<dbReference type="CDD" id="cd06222">
    <property type="entry name" value="RNase_H_like"/>
    <property type="match status" value="1"/>
</dbReference>
<dbReference type="InterPro" id="IPR011009">
    <property type="entry name" value="Kinase-like_dom_sf"/>
</dbReference>
<sequence>MQQPELVQTAIVNSNSISSLIDEVEEVLEIDARVDDGLEGCIAEEEPIHDVSGKTWELSFLDNSESSVSVVKGLYVYRNVFNLIPPAIGGFKRLTTLKFFANEINLFPTEMGNLSELECLQVKVASPGLSGLPLQKLKSLKELELCKVPPRLSAFPILSDIPNLKCLTKLVVCHFSIRYLPPEIGCLGKLEELDLSFNKLKNLPDEISKLEALKSLKVANNKLVELPSGLSCLQRLEHLDLSYNRLISLGCLELASMQTLQKLDLQSNRLRSCCQIPPWVCCNLEGNGKDTSNDEFISSVVVDVSGVADQNLDRSYSSNGSHVISSDSMSVVSSSSSKCIAARKKGSKGWKRRDYLQQRARQERLNTIRKSRSGDRHHITTMTVDPKHKKCKLPPVASDSLCESSSFTLSQSGILEHRGENDREALACRADPRSSTNDGEDENISVDSISICKGCDRECEGAHNDLLANSDDGSSSDASKGTAKSKRHSDRDLNNPKPSKSRRPVGDHSNLSCKYSIESFCSSNDHLPDGFYDAGRDRPFMSLQNYDQSLSLDSREVILVDRERDEELDVIALSAQALLSPLKQQNISVQDGKEMAIDNLQRASLLALFVSNWFGGSDRSNLIARTRKSVAGSNYSKPFVCSCPTGNDDNRTFCNPILSSAENFNFLDLCEKSLRSIKQARNSNVVPIGTLRWGVCRHRAVLMKYLCDRADPPIPCELTRGYLDFMSHAWNIILVKRDNSWVRMVVDACWPTDIREETDQEYFCRLGGVENGVKLLVRLEMVAVDVWSSDMVEMRVVLYVPLSRISAPVAGENTSSPSCSFPSLSFCDEVEKVALSSLNICKFGSIEAVAKVRTLKTTDNCIDKRKLFEYTFLGEVRMLGALKKHSCIVDIYGHQISSKWVPPVHGNKDHHLLQSAIVMEYIKGGSIKRYLEKQSASGEKHIHIDIALFIARDVAFALVELHSKHIIHRDIKSENILIDFERKRADGSPVVKLCDFDRAVPLQSSSHTCCIAHQGIHPPDCCVGTPNWMAPEVLQAMNKRNPYGLETMLVNHQSFDPKLLELLQVIFSNGLRSLSPKGRGDQNNSVEAALRRRLFLIESNLASANIVFNKVNGVPGVRNTANPSVSVTKVADLNDVNGGGVVSSTTNPSSATGASNPNLGKEMTEKTTTSSDLEETRENTANPTGVVEKAVESTNPKAASTNIGNPNDAEKAGESYPKAASTEKVGESKIPNSIRPEAVNVDDDEKKKPGELTTPTYAEKVKGAHKNSVNLELIPNPTIVGDKTVVTFSKAAVQEVEYYKHSLISKLPMLSITLDEIRLQAMGKWKLKGSCKFIAIGRGFFVIRLDNEDDKMRVWLGGTWFIEKQPLRLLQWTRRFDPEQHKNTCTICWVRFTKLPLEFWAVHNLMSMGKALGTPIRVDNFTRNKEFGFFTCVLVEIDFSKPIPNTITLDDEGVELIQEVQIPDHLNFALIVLGALQASSWGDTENDAYPYEGEGSDEESQSSSDGGDIVNDKATTSKEAPEAPTQEVDGLEDEMPNIWVFWKENMGIPETIFSSKQQVTIYLDDALFPLVHASCSISVRRVLWAKLRKLRRWPVYGDFNTILSNDEKLGGRPHSVVSIRDFQDFLNDCLLEESDRLGSQFSCWDTPISKPSNIPFRFCKVWAEHPTLLPLIEAVWRERITGAPLCVLRTKLKMVKAAIKSWKTKVFGSTDINNMREALLGLQEAQQLYPDDNMVASEIKQAEINLNKALHEHEMLLHQKSRLKWIGARDRNTQYSVTKAKREKAMITNILTEDGTKLVYLDDISNHIVSFYEEKFKSDGNMKPNPALMHLIPNMVTEDENISLCAIPSNDEVKHAVFEMSRDSAPGPDGFQGSVLWVLVENIGVSTSYYAKCGSILSSLFTALEQGWLKSFMVSDSKAAIIAFQQNKVPWQLQAKWDYISIKLQVRVKHTWRECNFSADNSANRAAKLHPFTKEWFQGTPAFLKKLVVPYTDAYLSYSSRLFQEDDLEVDIWSYGCLLLELLTLDLPYAGIPESEIEHLLQVGQRPRLTDKLEELRSSDESSLVKAEAEVETLKLLVDLFYQCTECNPRDRPTASYLYDTLKIHAKSFMSSKSDDLCNIGIDL</sequence>
<evidence type="ECO:0000256" key="6">
    <source>
        <dbReference type="ARBA" id="ARBA00023136"/>
    </source>
</evidence>
<evidence type="ECO:0000313" key="9">
    <source>
        <dbReference type="EMBL" id="KAF6161821.1"/>
    </source>
</evidence>
<accession>A0A7J7N3N1</accession>
<dbReference type="PROSITE" id="PS00108">
    <property type="entry name" value="PROTEIN_KINASE_ST"/>
    <property type="match status" value="1"/>
</dbReference>
<feature type="domain" description="Protein kinase" evidence="8">
    <location>
        <begin position="824"/>
        <end position="1130"/>
    </location>
</feature>
<keyword evidence="4" id="KW-0677">Repeat</keyword>
<dbReference type="Gene3D" id="3.80.10.10">
    <property type="entry name" value="Ribonuclease Inhibitor"/>
    <property type="match status" value="1"/>
</dbReference>
<evidence type="ECO:0000259" key="8">
    <source>
        <dbReference type="PROSITE" id="PS50011"/>
    </source>
</evidence>
<feature type="domain" description="Protein kinase" evidence="8">
    <location>
        <begin position="1701"/>
        <end position="2110"/>
    </location>
</feature>
<keyword evidence="5" id="KW-1133">Transmembrane helix</keyword>
<dbReference type="SMART" id="SM00369">
    <property type="entry name" value="LRR_TYP"/>
    <property type="match status" value="4"/>
</dbReference>
<evidence type="ECO:0000256" key="5">
    <source>
        <dbReference type="ARBA" id="ARBA00022989"/>
    </source>
</evidence>
<keyword evidence="2" id="KW-0433">Leucine-rich repeat</keyword>
<evidence type="ECO:0000313" key="10">
    <source>
        <dbReference type="Proteomes" id="UP000541444"/>
    </source>
</evidence>
<feature type="compositionally biased region" description="Polar residues" evidence="7">
    <location>
        <begin position="1142"/>
        <end position="1158"/>
    </location>
</feature>
<evidence type="ECO:0000256" key="3">
    <source>
        <dbReference type="ARBA" id="ARBA00022692"/>
    </source>
</evidence>
<comment type="caution">
    <text evidence="9">The sequence shown here is derived from an EMBL/GenBank/DDBJ whole genome shotgun (WGS) entry which is preliminary data.</text>
</comment>